<dbReference type="Gene3D" id="1.20.1260.10">
    <property type="match status" value="1"/>
</dbReference>
<dbReference type="InterPro" id="IPR052703">
    <property type="entry name" value="Aromatic_CoA_ox/epox"/>
</dbReference>
<evidence type="ECO:0000313" key="2">
    <source>
        <dbReference type="Proteomes" id="UP000199695"/>
    </source>
</evidence>
<sequence>MKFENAAQAKQNERVLTILKDLLFQLADDELTLGHRDSEWLGLCPDIEGDVAFSSIAQDEVGHAVFFFDLLHELGEEDPDSLAFNRSSKARRNGVLLERGNGDWAYSVARHYFYDLFEDLRLQAIADSSYLPLAHGAAKIRREEVYHLMHMHLWFTRLGKAGGEAKERLEKAVQSIWPELGGLLSFGLHEQELLKHGIISFDTHELRRRWTSRMKAAFSEAGLMWPGEIPEPRMDGRKGEHSEELDELLSTMTEVYRMDPAANW</sequence>
<dbReference type="GO" id="GO:0005829">
    <property type="term" value="C:cytosol"/>
    <property type="evidence" value="ECO:0007669"/>
    <property type="project" value="TreeGrafter"/>
</dbReference>
<dbReference type="RefSeq" id="WP_244527576.1">
    <property type="nucleotide sequence ID" value="NZ_FOCQ01000013.1"/>
</dbReference>
<dbReference type="InterPro" id="IPR011882">
    <property type="entry name" value="PaaC"/>
</dbReference>
<proteinExistence type="predicted"/>
<dbReference type="NCBIfam" id="TIGR02158">
    <property type="entry name" value="PA_CoA_Oxy3"/>
    <property type="match status" value="1"/>
</dbReference>
<gene>
    <name evidence="1" type="ORF">SAMN05444955_11380</name>
</gene>
<evidence type="ECO:0000313" key="1">
    <source>
        <dbReference type="EMBL" id="SEN52292.1"/>
    </source>
</evidence>
<dbReference type="GO" id="GO:0010124">
    <property type="term" value="P:phenylacetate catabolic process"/>
    <property type="evidence" value="ECO:0007669"/>
    <property type="project" value="InterPro"/>
</dbReference>
<dbReference type="InterPro" id="IPR012347">
    <property type="entry name" value="Ferritin-like"/>
</dbReference>
<keyword evidence="2" id="KW-1185">Reference proteome</keyword>
<dbReference type="SUPFAM" id="SSF47240">
    <property type="entry name" value="Ferritin-like"/>
    <property type="match status" value="1"/>
</dbReference>
<dbReference type="PANTHER" id="PTHR30458">
    <property type="entry name" value="PHENYLACETIC ACID DEGRADATION PROTEIN PAA"/>
    <property type="match status" value="1"/>
</dbReference>
<protein>
    <submittedName>
        <fullName evidence="1">Ring-1,2-phenylacetyl-CoA epoxidase subunit PaaC</fullName>
    </submittedName>
</protein>
<dbReference type="AlphaFoldDB" id="A0A1H8H7M5"/>
<reference evidence="1 2" key="1">
    <citation type="submission" date="2016-10" db="EMBL/GenBank/DDBJ databases">
        <authorList>
            <person name="de Groot N.N."/>
        </authorList>
    </citation>
    <scope>NUCLEOTIDE SEQUENCE [LARGE SCALE GENOMIC DNA]</scope>
    <source>
        <strain evidence="1 2">DSM 46701</strain>
    </source>
</reference>
<dbReference type="Pfam" id="PF05138">
    <property type="entry name" value="PaaA_PaaC"/>
    <property type="match status" value="1"/>
</dbReference>
<dbReference type="InterPro" id="IPR007814">
    <property type="entry name" value="PaaA_PaaC"/>
</dbReference>
<dbReference type="EMBL" id="FOCQ01000013">
    <property type="protein sequence ID" value="SEN52292.1"/>
    <property type="molecule type" value="Genomic_DNA"/>
</dbReference>
<name>A0A1H8H7M5_9BACL</name>
<dbReference type="PANTHER" id="PTHR30458:SF0">
    <property type="entry name" value="1,2-PHENYLACETYL-COA EPOXIDASE, SUBUNIT C"/>
    <property type="match status" value="1"/>
</dbReference>
<dbReference type="InterPro" id="IPR009078">
    <property type="entry name" value="Ferritin-like_SF"/>
</dbReference>
<dbReference type="PIRSF" id="PIRSF037834">
    <property type="entry name" value="PA_CoA_Oase3"/>
    <property type="match status" value="1"/>
</dbReference>
<accession>A0A1H8H7M5</accession>
<organism evidence="1 2">
    <name type="scientific">Lihuaxuella thermophila</name>
    <dbReference type="NCBI Taxonomy" id="1173111"/>
    <lineage>
        <taxon>Bacteria</taxon>
        <taxon>Bacillati</taxon>
        <taxon>Bacillota</taxon>
        <taxon>Bacilli</taxon>
        <taxon>Bacillales</taxon>
        <taxon>Thermoactinomycetaceae</taxon>
        <taxon>Lihuaxuella</taxon>
    </lineage>
</organism>
<dbReference type="Proteomes" id="UP000199695">
    <property type="component" value="Unassembled WGS sequence"/>
</dbReference>
<dbReference type="STRING" id="1173111.SAMN05444955_11380"/>